<protein>
    <submittedName>
        <fullName evidence="1">Uncharacterized protein</fullName>
    </submittedName>
</protein>
<name>A0A0V1HRV8_9BILA</name>
<reference evidence="1 2" key="1">
    <citation type="submission" date="2015-01" db="EMBL/GenBank/DDBJ databases">
        <title>Evolution of Trichinella species and genotypes.</title>
        <authorList>
            <person name="Korhonen P.K."/>
            <person name="Edoardo P."/>
            <person name="Giuseppe L.R."/>
            <person name="Gasser R.B."/>
        </authorList>
    </citation>
    <scope>NUCLEOTIDE SEQUENCE [LARGE SCALE GENOMIC DNA]</scope>
    <source>
        <strain evidence="1">ISS1029</strain>
    </source>
</reference>
<dbReference type="Proteomes" id="UP000055024">
    <property type="component" value="Unassembled WGS sequence"/>
</dbReference>
<dbReference type="EMBL" id="JYDP01000032">
    <property type="protein sequence ID" value="KRZ13491.1"/>
    <property type="molecule type" value="Genomic_DNA"/>
</dbReference>
<accession>A0A0V1HRV8</accession>
<keyword evidence="2" id="KW-1185">Reference proteome</keyword>
<proteinExistence type="predicted"/>
<gene>
    <name evidence="1" type="ORF">T11_17796</name>
</gene>
<sequence length="59" mass="6872">MYPLKNTLPYARSSGHQLPIILIIEAKDVEAHCSRRWNSVIFIFRDPQVVHESVIICHE</sequence>
<organism evidence="1 2">
    <name type="scientific">Trichinella zimbabwensis</name>
    <dbReference type="NCBI Taxonomy" id="268475"/>
    <lineage>
        <taxon>Eukaryota</taxon>
        <taxon>Metazoa</taxon>
        <taxon>Ecdysozoa</taxon>
        <taxon>Nematoda</taxon>
        <taxon>Enoplea</taxon>
        <taxon>Dorylaimia</taxon>
        <taxon>Trichinellida</taxon>
        <taxon>Trichinellidae</taxon>
        <taxon>Trichinella</taxon>
    </lineage>
</organism>
<dbReference type="AlphaFoldDB" id="A0A0V1HRV8"/>
<comment type="caution">
    <text evidence="1">The sequence shown here is derived from an EMBL/GenBank/DDBJ whole genome shotgun (WGS) entry which is preliminary data.</text>
</comment>
<evidence type="ECO:0000313" key="2">
    <source>
        <dbReference type="Proteomes" id="UP000055024"/>
    </source>
</evidence>
<evidence type="ECO:0000313" key="1">
    <source>
        <dbReference type="EMBL" id="KRZ13491.1"/>
    </source>
</evidence>